<keyword evidence="1" id="KW-0479">Metal-binding</keyword>
<gene>
    <name evidence="11" type="primary">LOC110799791</name>
</gene>
<reference evidence="10" key="1">
    <citation type="journal article" date="2021" name="Nat. Commun.">
        <title>Genomic analyses provide insights into spinach domestication and the genetic basis of agronomic traits.</title>
        <authorList>
            <person name="Cai X."/>
            <person name="Sun X."/>
            <person name="Xu C."/>
            <person name="Sun H."/>
            <person name="Wang X."/>
            <person name="Ge C."/>
            <person name="Zhang Z."/>
            <person name="Wang Q."/>
            <person name="Fei Z."/>
            <person name="Jiao C."/>
            <person name="Wang Q."/>
        </authorList>
    </citation>
    <scope>NUCLEOTIDE SEQUENCE [LARGE SCALE GENOMIC DNA]</scope>
    <source>
        <strain evidence="10">cv. Varoflay</strain>
    </source>
</reference>
<dbReference type="GO" id="GO:0005634">
    <property type="term" value="C:nucleus"/>
    <property type="evidence" value="ECO:0007669"/>
    <property type="project" value="UniProtKB-SubCell"/>
</dbReference>
<dbReference type="InterPro" id="IPR045174">
    <property type="entry name" value="Dof"/>
</dbReference>
<dbReference type="RefSeq" id="XP_021860753.1">
    <property type="nucleotide sequence ID" value="XM_022005061.1"/>
</dbReference>
<feature type="domain" description="Dof-type" evidence="9">
    <location>
        <begin position="34"/>
        <end position="88"/>
    </location>
</feature>
<evidence type="ECO:0000256" key="2">
    <source>
        <dbReference type="ARBA" id="ARBA00022771"/>
    </source>
</evidence>
<sequence length="248" mass="27863">MSENLEITSSVQQRTDKSQEATKVAVMTKFDKILSCPRCNSIETKSCYLNNYNVNQSRHFCRNCQRYWPTGGAIKKLPIRAGRCKSKHASSYLRPVTTSSHKEFLFPFISPTIPEVCIQNITIPLVPSTCIKRLSATYNDCSGNTSTCPSLRKHSRDLNLQQDERNDKGLCLPKTLRIVIDPVAAAKSCIWSTLGIKPPGQRDPVPDGCMFRAFQFRPEANAETSQVFKVLEANPVALSRSQLFRETT</sequence>
<evidence type="ECO:0000256" key="6">
    <source>
        <dbReference type="ARBA" id="ARBA00023163"/>
    </source>
</evidence>
<comment type="subcellular location">
    <subcellularLocation>
        <location evidence="8">Nucleus</location>
    </subcellularLocation>
</comment>
<evidence type="ECO:0000256" key="4">
    <source>
        <dbReference type="ARBA" id="ARBA00023015"/>
    </source>
</evidence>
<evidence type="ECO:0000256" key="7">
    <source>
        <dbReference type="ARBA" id="ARBA00023242"/>
    </source>
</evidence>
<protein>
    <submittedName>
        <fullName evidence="11">Cyclic dof factor 3</fullName>
    </submittedName>
</protein>
<keyword evidence="6" id="KW-0804">Transcription</keyword>
<evidence type="ECO:0000256" key="3">
    <source>
        <dbReference type="ARBA" id="ARBA00022833"/>
    </source>
</evidence>
<keyword evidence="5 8" id="KW-0238">DNA-binding</keyword>
<dbReference type="GeneID" id="110799791"/>
<accession>A0A9R0K7Q7</accession>
<dbReference type="AlphaFoldDB" id="A0A9R0K7Q7"/>
<dbReference type="OrthoDB" id="1927254at2759"/>
<dbReference type="PANTHER" id="PTHR31089">
    <property type="entry name" value="CYCLIC DOF FACTOR 2"/>
    <property type="match status" value="1"/>
</dbReference>
<dbReference type="InterPro" id="IPR003851">
    <property type="entry name" value="Znf_Dof"/>
</dbReference>
<dbReference type="Pfam" id="PF02701">
    <property type="entry name" value="Zn_ribbon_Dof"/>
    <property type="match status" value="1"/>
</dbReference>
<dbReference type="GO" id="GO:0003700">
    <property type="term" value="F:DNA-binding transcription factor activity"/>
    <property type="evidence" value="ECO:0000318"/>
    <property type="project" value="GO_Central"/>
</dbReference>
<dbReference type="KEGG" id="soe:110799791"/>
<name>A0A9R0K7Q7_SPIOL</name>
<proteinExistence type="predicted"/>
<keyword evidence="4" id="KW-0805">Transcription regulation</keyword>
<keyword evidence="3" id="KW-0862">Zinc</keyword>
<dbReference type="PANTHER" id="PTHR31089:SF38">
    <property type="entry name" value="OS01G0277500 PROTEIN"/>
    <property type="match status" value="1"/>
</dbReference>
<dbReference type="PROSITE" id="PS50884">
    <property type="entry name" value="ZF_DOF_2"/>
    <property type="match status" value="1"/>
</dbReference>
<dbReference type="Proteomes" id="UP000813463">
    <property type="component" value="Chromosome 4"/>
</dbReference>
<evidence type="ECO:0000256" key="5">
    <source>
        <dbReference type="ARBA" id="ARBA00023125"/>
    </source>
</evidence>
<reference evidence="11" key="2">
    <citation type="submission" date="2025-08" db="UniProtKB">
        <authorList>
            <consortium name="RefSeq"/>
        </authorList>
    </citation>
    <scope>IDENTIFICATION</scope>
    <source>
        <tissue evidence="11">Leaf</tissue>
    </source>
</reference>
<evidence type="ECO:0000259" key="9">
    <source>
        <dbReference type="PROSITE" id="PS50884"/>
    </source>
</evidence>
<organism evidence="10 11">
    <name type="scientific">Spinacia oleracea</name>
    <name type="common">Spinach</name>
    <dbReference type="NCBI Taxonomy" id="3562"/>
    <lineage>
        <taxon>Eukaryota</taxon>
        <taxon>Viridiplantae</taxon>
        <taxon>Streptophyta</taxon>
        <taxon>Embryophyta</taxon>
        <taxon>Tracheophyta</taxon>
        <taxon>Spermatophyta</taxon>
        <taxon>Magnoliopsida</taxon>
        <taxon>eudicotyledons</taxon>
        <taxon>Gunneridae</taxon>
        <taxon>Pentapetalae</taxon>
        <taxon>Caryophyllales</taxon>
        <taxon>Chenopodiaceae</taxon>
        <taxon>Chenopodioideae</taxon>
        <taxon>Anserineae</taxon>
        <taxon>Spinacia</taxon>
    </lineage>
</organism>
<evidence type="ECO:0000313" key="11">
    <source>
        <dbReference type="RefSeq" id="XP_021860753.1"/>
    </source>
</evidence>
<evidence type="ECO:0000256" key="8">
    <source>
        <dbReference type="PROSITE-ProRule" id="PRU00071"/>
    </source>
</evidence>
<keyword evidence="7 8" id="KW-0539">Nucleus</keyword>
<evidence type="ECO:0000256" key="1">
    <source>
        <dbReference type="ARBA" id="ARBA00022723"/>
    </source>
</evidence>
<keyword evidence="2 8" id="KW-0863">Zinc-finger</keyword>
<dbReference type="GO" id="GO:0008270">
    <property type="term" value="F:zinc ion binding"/>
    <property type="evidence" value="ECO:0007669"/>
    <property type="project" value="UniProtKB-KW"/>
</dbReference>
<evidence type="ECO:0000313" key="10">
    <source>
        <dbReference type="Proteomes" id="UP000813463"/>
    </source>
</evidence>
<keyword evidence="10" id="KW-1185">Reference proteome</keyword>
<dbReference type="GO" id="GO:0003677">
    <property type="term" value="F:DNA binding"/>
    <property type="evidence" value="ECO:0000318"/>
    <property type="project" value="GO_Central"/>
</dbReference>